<reference evidence="2" key="1">
    <citation type="submission" date="2020-02" db="EMBL/GenBank/DDBJ databases">
        <authorList>
            <person name="Meier V. D."/>
        </authorList>
    </citation>
    <scope>NUCLEOTIDE SEQUENCE</scope>
    <source>
        <strain evidence="2">AVDCRST_MAG63</strain>
    </source>
</reference>
<feature type="transmembrane region" description="Helical" evidence="1">
    <location>
        <begin position="347"/>
        <end position="379"/>
    </location>
</feature>
<proteinExistence type="predicted"/>
<feature type="transmembrane region" description="Helical" evidence="1">
    <location>
        <begin position="12"/>
        <end position="33"/>
    </location>
</feature>
<evidence type="ECO:0008006" key="3">
    <source>
        <dbReference type="Google" id="ProtNLM"/>
    </source>
</evidence>
<protein>
    <recommendedName>
        <fullName evidence="3">Glycosyltransferase RgtA/B/C/D-like domain-containing protein</fullName>
    </recommendedName>
</protein>
<dbReference type="InterPro" id="IPR058226">
    <property type="entry name" value="AZOBR_p60025-like"/>
</dbReference>
<dbReference type="AlphaFoldDB" id="A0A6J4IHW9"/>
<evidence type="ECO:0000313" key="2">
    <source>
        <dbReference type="EMBL" id="CAA9250497.1"/>
    </source>
</evidence>
<gene>
    <name evidence="2" type="ORF">AVDCRST_MAG63-1898</name>
</gene>
<feature type="transmembrane region" description="Helical" evidence="1">
    <location>
        <begin position="154"/>
        <end position="184"/>
    </location>
</feature>
<sequence length="385" mass="42503">MWRSVLSRCNTPVAAMLIVAVAYALFIGARLTTRGRDPSRFVRAGDYFCDPARAPRNLTIDEGSTGYDGQFYYRLALNPFTSRKTEFGVSLDKPSYRHQRILYPLLVWVLSAGQPLAVPAVMIAVNFLALCALGWLGGFYAAKSGHHPVWGAVFAFYPGFLITLSYDLAEIVAAACLLSAFVLLERGRGAGAAVALALAVLARETTVVAAGAMFLAWGIHRLWRRRPDGEHSPLPLYVPLAAFAAFGVWRIILRGIWGEFPAPSQNADNFGVPVLSFIDAFRNSTQLAMAEMMLMLLFAGAVAYALPRSRAPLYQKLAWLFYGGLALLLSSNIWGRDAPMLRANTEFVLLGFALLMQTATILWRYIVMNTAIAWTYLALHILRNR</sequence>
<keyword evidence="1" id="KW-1133">Transmembrane helix</keyword>
<organism evidence="2">
    <name type="scientific">uncultured Armatimonadetes bacterium</name>
    <dbReference type="NCBI Taxonomy" id="157466"/>
    <lineage>
        <taxon>Bacteria</taxon>
        <taxon>Bacillati</taxon>
        <taxon>Armatimonadota</taxon>
        <taxon>environmental samples</taxon>
    </lineage>
</organism>
<evidence type="ECO:0000256" key="1">
    <source>
        <dbReference type="SAM" id="Phobius"/>
    </source>
</evidence>
<feature type="transmembrane region" description="Helical" evidence="1">
    <location>
        <begin position="190"/>
        <end position="215"/>
    </location>
</feature>
<name>A0A6J4IHW9_9BACT</name>
<feature type="transmembrane region" description="Helical" evidence="1">
    <location>
        <begin position="287"/>
        <end position="306"/>
    </location>
</feature>
<accession>A0A6J4IHW9</accession>
<feature type="transmembrane region" description="Helical" evidence="1">
    <location>
        <begin position="236"/>
        <end position="257"/>
    </location>
</feature>
<keyword evidence="1" id="KW-0812">Transmembrane</keyword>
<keyword evidence="1" id="KW-0472">Membrane</keyword>
<dbReference type="EMBL" id="CADCTO010000243">
    <property type="protein sequence ID" value="CAA9250497.1"/>
    <property type="molecule type" value="Genomic_DNA"/>
</dbReference>
<dbReference type="NCBIfam" id="NF046093">
    <property type="entry name" value="AZOBR_p60025_fam"/>
    <property type="match status" value="1"/>
</dbReference>
<feature type="transmembrane region" description="Helical" evidence="1">
    <location>
        <begin position="123"/>
        <end position="142"/>
    </location>
</feature>
<feature type="transmembrane region" description="Helical" evidence="1">
    <location>
        <begin position="318"/>
        <end position="335"/>
    </location>
</feature>